<gene>
    <name evidence="5" type="ORF">DGYR_LOCUS9987</name>
</gene>
<accession>A0A7I8W2N1</accession>
<dbReference type="GO" id="GO:0004252">
    <property type="term" value="F:serine-type endopeptidase activity"/>
    <property type="evidence" value="ECO:0007669"/>
    <property type="project" value="InterPro"/>
</dbReference>
<keyword evidence="3" id="KW-0645">Protease</keyword>
<evidence type="ECO:0000256" key="1">
    <source>
        <dbReference type="ARBA" id="ARBA00023157"/>
    </source>
</evidence>
<comment type="caution">
    <text evidence="5">The sequence shown here is derived from an EMBL/GenBank/DDBJ whole genome shotgun (WGS) entry which is preliminary data.</text>
</comment>
<dbReference type="PROSITE" id="PS00134">
    <property type="entry name" value="TRYPSIN_HIS"/>
    <property type="match status" value="1"/>
</dbReference>
<dbReference type="InterPro" id="IPR033116">
    <property type="entry name" value="TRYPSIN_SER"/>
</dbReference>
<sequence length="647" mass="74460">MLGYEEIPLGEDFYKGKDVLILGHGNSAFETANAIYRNTNKVHILGRSRVRLAWETHYVGDLRSVYSELIDTYQLKSLDGILEGRINEFNLEKYNNKLYFDAGNLPDSMDNFALREGYDIVIRCLGFEFNDSIFASDTKPKRHQQKKYPEIDYNFQSTNIEDLYFIGTSAHSLDYRKSSGGFIHGFRYMIQTFYQTLEWTKHRIPWPSTIHKLTELVNVILKRINEVSSLYQMHGVLGDVIAFRREKESFEYYKDFQLANLHNFESLTGHKVKDVLVLMLNYGKTFSKPGNDVLRIDRATGVLEEAHHSNFLHPQFYYYKKLPTKGRMFNKKKEEILPNPDRAHYILEDFHTTWTSPTTHVLPLRRFLENCTKSKERQESDAKVEDKIERKEIVFSVNETCLEKLNVKSEMTNHSDFTNEVIKRCGYYNSYHSCGGSLISDRWVLTAAHCFKNAELPKYWKVIIGEHSFSSSKEKVIYMNPLKIIMHPTRDLALIKLEKSVEIGPTINYICLPISGQEVPIGTSCQAAGWGIHNLGEEETSDIVRHVHLIVEPTRKCVVGSSRRFRLNSIYYNMEHSICVGGGIGKSICSGDSGGPLVSFDRKSDSYVLLGVVSGTLNDCGYRAYYGSWMTSVPLFVDWIHLKIENS</sequence>
<dbReference type="InterPro" id="IPR043504">
    <property type="entry name" value="Peptidase_S1_PA_chymotrypsin"/>
</dbReference>
<dbReference type="PROSITE" id="PS00135">
    <property type="entry name" value="TRYPSIN_SER"/>
    <property type="match status" value="1"/>
</dbReference>
<keyword evidence="3" id="KW-0720">Serine protease</keyword>
<dbReference type="SUPFAM" id="SSF51905">
    <property type="entry name" value="FAD/NAD(P)-binding domain"/>
    <property type="match status" value="1"/>
</dbReference>
<dbReference type="Gene3D" id="2.40.10.10">
    <property type="entry name" value="Trypsin-like serine proteases"/>
    <property type="match status" value="1"/>
</dbReference>
<protein>
    <submittedName>
        <fullName evidence="5">DgyrCDS10585</fullName>
    </submittedName>
</protein>
<dbReference type="EMBL" id="CAJFCJ010000016">
    <property type="protein sequence ID" value="CAD5122137.1"/>
    <property type="molecule type" value="Genomic_DNA"/>
</dbReference>
<dbReference type="Proteomes" id="UP000549394">
    <property type="component" value="Unassembled WGS sequence"/>
</dbReference>
<dbReference type="InterPro" id="IPR018114">
    <property type="entry name" value="TRYPSIN_HIS"/>
</dbReference>
<evidence type="ECO:0000256" key="3">
    <source>
        <dbReference type="RuleBase" id="RU363034"/>
    </source>
</evidence>
<name>A0A7I8W2N1_9ANNE</name>
<dbReference type="CDD" id="cd00190">
    <property type="entry name" value="Tryp_SPc"/>
    <property type="match status" value="1"/>
</dbReference>
<dbReference type="InterPro" id="IPR051487">
    <property type="entry name" value="Ser/Thr_Proteases_Immune/Dev"/>
</dbReference>
<reference evidence="5 6" key="1">
    <citation type="submission" date="2020-08" db="EMBL/GenBank/DDBJ databases">
        <authorList>
            <person name="Hejnol A."/>
        </authorList>
    </citation>
    <scope>NUCLEOTIDE SEQUENCE [LARGE SCALE GENOMIC DNA]</scope>
</reference>
<proteinExistence type="inferred from homology"/>
<feature type="domain" description="Peptidase S1" evidence="4">
    <location>
        <begin position="432"/>
        <end position="645"/>
    </location>
</feature>
<dbReference type="InterPro" id="IPR001254">
    <property type="entry name" value="Trypsin_dom"/>
</dbReference>
<dbReference type="GO" id="GO:0006508">
    <property type="term" value="P:proteolysis"/>
    <property type="evidence" value="ECO:0007669"/>
    <property type="project" value="UniProtKB-KW"/>
</dbReference>
<organism evidence="5 6">
    <name type="scientific">Dimorphilus gyrociliatus</name>
    <dbReference type="NCBI Taxonomy" id="2664684"/>
    <lineage>
        <taxon>Eukaryota</taxon>
        <taxon>Metazoa</taxon>
        <taxon>Spiralia</taxon>
        <taxon>Lophotrochozoa</taxon>
        <taxon>Annelida</taxon>
        <taxon>Polychaeta</taxon>
        <taxon>Polychaeta incertae sedis</taxon>
        <taxon>Dinophilidae</taxon>
        <taxon>Dimorphilus</taxon>
    </lineage>
</organism>
<dbReference type="Pfam" id="PF13738">
    <property type="entry name" value="Pyr_redox_3"/>
    <property type="match status" value="1"/>
</dbReference>
<dbReference type="SMART" id="SM00020">
    <property type="entry name" value="Tryp_SPc"/>
    <property type="match status" value="1"/>
</dbReference>
<evidence type="ECO:0000313" key="6">
    <source>
        <dbReference type="Proteomes" id="UP000549394"/>
    </source>
</evidence>
<dbReference type="InterPro" id="IPR009003">
    <property type="entry name" value="Peptidase_S1_PA"/>
</dbReference>
<dbReference type="SUPFAM" id="SSF50494">
    <property type="entry name" value="Trypsin-like serine proteases"/>
    <property type="match status" value="1"/>
</dbReference>
<evidence type="ECO:0000259" key="4">
    <source>
        <dbReference type="PROSITE" id="PS50240"/>
    </source>
</evidence>
<dbReference type="PROSITE" id="PS50240">
    <property type="entry name" value="TRYPSIN_DOM"/>
    <property type="match status" value="1"/>
</dbReference>
<dbReference type="Gene3D" id="3.50.50.60">
    <property type="entry name" value="FAD/NAD(P)-binding domain"/>
    <property type="match status" value="2"/>
</dbReference>
<evidence type="ECO:0000313" key="5">
    <source>
        <dbReference type="EMBL" id="CAD5122137.1"/>
    </source>
</evidence>
<comment type="similarity">
    <text evidence="2">Belongs to the peptidase S1 family. CLIP subfamily.</text>
</comment>
<dbReference type="InterPro" id="IPR036188">
    <property type="entry name" value="FAD/NAD-bd_sf"/>
</dbReference>
<dbReference type="AlphaFoldDB" id="A0A7I8W2N1"/>
<keyword evidence="1" id="KW-1015">Disulfide bond</keyword>
<dbReference type="OrthoDB" id="66881at2759"/>
<dbReference type="Pfam" id="PF00089">
    <property type="entry name" value="Trypsin"/>
    <property type="match status" value="1"/>
</dbReference>
<dbReference type="PANTHER" id="PTHR24256">
    <property type="entry name" value="TRYPTASE-RELATED"/>
    <property type="match status" value="1"/>
</dbReference>
<evidence type="ECO:0000256" key="2">
    <source>
        <dbReference type="ARBA" id="ARBA00024195"/>
    </source>
</evidence>
<keyword evidence="6" id="KW-1185">Reference proteome</keyword>
<dbReference type="InterPro" id="IPR001314">
    <property type="entry name" value="Peptidase_S1A"/>
</dbReference>
<keyword evidence="3" id="KW-0378">Hydrolase</keyword>
<dbReference type="PRINTS" id="PR00722">
    <property type="entry name" value="CHYMOTRYPSIN"/>
</dbReference>